<evidence type="ECO:0000256" key="1">
    <source>
        <dbReference type="ARBA" id="ARBA00022737"/>
    </source>
</evidence>
<feature type="repeat" description="PPR" evidence="2">
    <location>
        <begin position="170"/>
        <end position="204"/>
    </location>
</feature>
<dbReference type="AlphaFoldDB" id="A0A2K1KFM0"/>
<evidence type="ECO:0008006" key="6">
    <source>
        <dbReference type="Google" id="ProtNLM"/>
    </source>
</evidence>
<dbReference type="InterPro" id="IPR011990">
    <property type="entry name" value="TPR-like_helical_dom_sf"/>
</dbReference>
<gene>
    <name evidence="4" type="primary">LOC112283773</name>
    <name evidence="3" type="ORF">PHYPA_008954</name>
</gene>
<dbReference type="NCBIfam" id="TIGR00756">
    <property type="entry name" value="PPR"/>
    <property type="match status" value="1"/>
</dbReference>
<name>A0A2K1KFM0_PHYPA</name>
<reference evidence="3 5" key="2">
    <citation type="journal article" date="2018" name="Plant J.">
        <title>The Physcomitrella patens chromosome-scale assembly reveals moss genome structure and evolution.</title>
        <authorList>
            <person name="Lang D."/>
            <person name="Ullrich K.K."/>
            <person name="Murat F."/>
            <person name="Fuchs J."/>
            <person name="Jenkins J."/>
            <person name="Haas F.B."/>
            <person name="Piednoel M."/>
            <person name="Gundlach H."/>
            <person name="Van Bel M."/>
            <person name="Meyberg R."/>
            <person name="Vives C."/>
            <person name="Morata J."/>
            <person name="Symeonidi A."/>
            <person name="Hiss M."/>
            <person name="Muchero W."/>
            <person name="Kamisugi Y."/>
            <person name="Saleh O."/>
            <person name="Blanc G."/>
            <person name="Decker E.L."/>
            <person name="van Gessel N."/>
            <person name="Grimwood J."/>
            <person name="Hayes R.D."/>
            <person name="Graham S.W."/>
            <person name="Gunter L.E."/>
            <person name="McDaniel S.F."/>
            <person name="Hoernstein S.N.W."/>
            <person name="Larsson A."/>
            <person name="Li F.W."/>
            <person name="Perroud P.F."/>
            <person name="Phillips J."/>
            <person name="Ranjan P."/>
            <person name="Rokshar D.S."/>
            <person name="Rothfels C.J."/>
            <person name="Schneider L."/>
            <person name="Shu S."/>
            <person name="Stevenson D.W."/>
            <person name="Thummler F."/>
            <person name="Tillich M."/>
            <person name="Villarreal Aguilar J.C."/>
            <person name="Widiez T."/>
            <person name="Wong G.K."/>
            <person name="Wymore A."/>
            <person name="Zhang Y."/>
            <person name="Zimmer A.D."/>
            <person name="Quatrano R.S."/>
            <person name="Mayer K.F.X."/>
            <person name="Goodstein D."/>
            <person name="Casacuberta J.M."/>
            <person name="Vandepoele K."/>
            <person name="Reski R."/>
            <person name="Cuming A.C."/>
            <person name="Tuskan G.A."/>
            <person name="Maumus F."/>
            <person name="Salse J."/>
            <person name="Schmutz J."/>
            <person name="Rensing S.A."/>
        </authorList>
    </citation>
    <scope>NUCLEOTIDE SEQUENCE [LARGE SCALE GENOMIC DNA]</scope>
    <source>
        <strain evidence="4 5">cv. Gransden 2004</strain>
    </source>
</reference>
<dbReference type="Proteomes" id="UP000006727">
    <property type="component" value="Chromosome 6"/>
</dbReference>
<dbReference type="InterPro" id="IPR044795">
    <property type="entry name" value="THA8L-like"/>
</dbReference>
<dbReference type="PROSITE" id="PS51375">
    <property type="entry name" value="PPR"/>
    <property type="match status" value="2"/>
</dbReference>
<reference evidence="4" key="3">
    <citation type="submission" date="2020-12" db="UniProtKB">
        <authorList>
            <consortium name="EnsemblPlants"/>
        </authorList>
    </citation>
    <scope>IDENTIFICATION</scope>
</reference>
<dbReference type="Gene3D" id="1.25.40.10">
    <property type="entry name" value="Tetratricopeptide repeat domain"/>
    <property type="match status" value="1"/>
</dbReference>
<evidence type="ECO:0000313" key="3">
    <source>
        <dbReference type="EMBL" id="PNR52580.1"/>
    </source>
</evidence>
<keyword evidence="5" id="KW-1185">Reference proteome</keyword>
<evidence type="ECO:0000256" key="2">
    <source>
        <dbReference type="PROSITE-ProRule" id="PRU00708"/>
    </source>
</evidence>
<dbReference type="OMA" id="AYMEVGM"/>
<dbReference type="Gramene" id="Pp3c6_14920V3.1">
    <property type="protein sequence ID" value="Pp3c6_14920V3.1"/>
    <property type="gene ID" value="Pp3c6_14920"/>
</dbReference>
<reference evidence="3 5" key="1">
    <citation type="journal article" date="2008" name="Science">
        <title>The Physcomitrella genome reveals evolutionary insights into the conquest of land by plants.</title>
        <authorList>
            <person name="Rensing S."/>
            <person name="Lang D."/>
            <person name="Zimmer A."/>
            <person name="Terry A."/>
            <person name="Salamov A."/>
            <person name="Shapiro H."/>
            <person name="Nishiyama T."/>
            <person name="Perroud P.-F."/>
            <person name="Lindquist E."/>
            <person name="Kamisugi Y."/>
            <person name="Tanahashi T."/>
            <person name="Sakakibara K."/>
            <person name="Fujita T."/>
            <person name="Oishi K."/>
            <person name="Shin-I T."/>
            <person name="Kuroki Y."/>
            <person name="Toyoda A."/>
            <person name="Suzuki Y."/>
            <person name="Hashimoto A."/>
            <person name="Yamaguchi K."/>
            <person name="Sugano A."/>
            <person name="Kohara Y."/>
            <person name="Fujiyama A."/>
            <person name="Anterola A."/>
            <person name="Aoki S."/>
            <person name="Ashton N."/>
            <person name="Barbazuk W.B."/>
            <person name="Barker E."/>
            <person name="Bennetzen J."/>
            <person name="Bezanilla M."/>
            <person name="Blankenship R."/>
            <person name="Cho S.H."/>
            <person name="Dutcher S."/>
            <person name="Estelle M."/>
            <person name="Fawcett J.A."/>
            <person name="Gundlach H."/>
            <person name="Hanada K."/>
            <person name="Heyl A."/>
            <person name="Hicks K.A."/>
            <person name="Hugh J."/>
            <person name="Lohr M."/>
            <person name="Mayer K."/>
            <person name="Melkozernov A."/>
            <person name="Murata T."/>
            <person name="Nelson D."/>
            <person name="Pils B."/>
            <person name="Prigge M."/>
            <person name="Reiss B."/>
            <person name="Renner T."/>
            <person name="Rombauts S."/>
            <person name="Rushton P."/>
            <person name="Sanderfoot A."/>
            <person name="Schween G."/>
            <person name="Shiu S.-H."/>
            <person name="Stueber K."/>
            <person name="Theodoulou F.L."/>
            <person name="Tu H."/>
            <person name="Van de Peer Y."/>
            <person name="Verrier P.J."/>
            <person name="Waters E."/>
            <person name="Wood A."/>
            <person name="Yang L."/>
            <person name="Cove D."/>
            <person name="Cuming A."/>
            <person name="Hasebe M."/>
            <person name="Lucas S."/>
            <person name="Mishler D.B."/>
            <person name="Reski R."/>
            <person name="Grigoriev I."/>
            <person name="Quatrano R.S."/>
            <person name="Boore J.L."/>
        </authorList>
    </citation>
    <scope>NUCLEOTIDE SEQUENCE [LARGE SCALE GENOMIC DNA]</scope>
    <source>
        <strain evidence="4 5">cv. Gransden 2004</strain>
    </source>
</reference>
<keyword evidence="1" id="KW-0677">Repeat</keyword>
<evidence type="ECO:0000313" key="4">
    <source>
        <dbReference type="EnsemblPlants" id="Pp3c6_14920V3.1"/>
    </source>
</evidence>
<dbReference type="EnsemblPlants" id="Pp3c6_14920V3.2">
    <property type="protein sequence ID" value="Pp3c6_14920V3.2"/>
    <property type="gene ID" value="Pp3c6_14920"/>
</dbReference>
<proteinExistence type="predicted"/>
<dbReference type="Gramene" id="Pp3c6_14920V3.2">
    <property type="protein sequence ID" value="Pp3c6_14920V3.2"/>
    <property type="gene ID" value="Pp3c6_14920"/>
</dbReference>
<organism evidence="3">
    <name type="scientific">Physcomitrium patens</name>
    <name type="common">Spreading-leaved earth moss</name>
    <name type="synonym">Physcomitrella patens</name>
    <dbReference type="NCBI Taxonomy" id="3218"/>
    <lineage>
        <taxon>Eukaryota</taxon>
        <taxon>Viridiplantae</taxon>
        <taxon>Streptophyta</taxon>
        <taxon>Embryophyta</taxon>
        <taxon>Bryophyta</taxon>
        <taxon>Bryophytina</taxon>
        <taxon>Bryopsida</taxon>
        <taxon>Funariidae</taxon>
        <taxon>Funariales</taxon>
        <taxon>Funariaceae</taxon>
        <taxon>Physcomitrium</taxon>
    </lineage>
</organism>
<dbReference type="EMBL" id="ABEU02000006">
    <property type="protein sequence ID" value="PNR52580.1"/>
    <property type="molecule type" value="Genomic_DNA"/>
</dbReference>
<protein>
    <recommendedName>
        <fullName evidence="6">Pentacotripeptide-repeat region of PRORP domain-containing protein</fullName>
    </recommendedName>
</protein>
<dbReference type="OrthoDB" id="1900964at2759"/>
<feature type="repeat" description="PPR" evidence="2">
    <location>
        <begin position="205"/>
        <end position="239"/>
    </location>
</feature>
<dbReference type="InterPro" id="IPR002885">
    <property type="entry name" value="PPR_rpt"/>
</dbReference>
<dbReference type="Pfam" id="PF13812">
    <property type="entry name" value="PPR_3"/>
    <property type="match status" value="1"/>
</dbReference>
<dbReference type="PANTHER" id="PTHR46870:SF2">
    <property type="entry name" value="PROTEIN THYLAKOID ASSEMBLY 8-LIKE, CHLOROPLASTIC"/>
    <property type="match status" value="1"/>
</dbReference>
<dbReference type="EnsemblPlants" id="Pp3c6_14920V3.1">
    <property type="protein sequence ID" value="Pp3c6_14920V3.1"/>
    <property type="gene ID" value="Pp3c6_14920"/>
</dbReference>
<accession>A0A2K1KFM0</accession>
<dbReference type="PANTHER" id="PTHR46870">
    <property type="entry name" value="PROTEIN THYLAKOID ASSEMBLY 8-LIKE, CHLOROPLASTIC"/>
    <property type="match status" value="1"/>
</dbReference>
<dbReference type="PaxDb" id="3218-PP1S195_30V6.1"/>
<evidence type="ECO:0000313" key="5">
    <source>
        <dbReference type="Proteomes" id="UP000006727"/>
    </source>
</evidence>
<sequence>MATVRMRMLLLPSSSNASIIRRFLHSPSHLSYPLVPSAPLPSSFLSLRPRPPTTLSSPQTFFASPILSLRFAPQSFQVRCGGSLKAKGKPRGPLWRQRKGVSKEALQVVFELKRCKGDKQKERVVLQNSASRLLKMDLLMVLEELRRQQECSLAKQVFDMVRKEEWYKPDVFLYREMMDTFGKNKLMEDVEEFYQQMQEEGLAPNAMILTEMMGAYIRNNNITRAYEIFEEIEQGGHQPEYVMYEILCRGLKKAGDFEKLKIVMEACERRFPDSPPPFSKMVMERGM</sequence>